<dbReference type="RefSeq" id="WP_317489906.1">
    <property type="nucleotide sequence ID" value="NZ_CP136051.1"/>
</dbReference>
<evidence type="ECO:0000313" key="1">
    <source>
        <dbReference type="EMBL" id="WOK07220.1"/>
    </source>
</evidence>
<organism evidence="1 2">
    <name type="scientific">Imperialibacter roseus</name>
    <dbReference type="NCBI Taxonomy" id="1324217"/>
    <lineage>
        <taxon>Bacteria</taxon>
        <taxon>Pseudomonadati</taxon>
        <taxon>Bacteroidota</taxon>
        <taxon>Cytophagia</taxon>
        <taxon>Cytophagales</taxon>
        <taxon>Flammeovirgaceae</taxon>
        <taxon>Imperialibacter</taxon>
    </lineage>
</organism>
<accession>A0ABZ0IS67</accession>
<reference evidence="1 2" key="1">
    <citation type="journal article" date="2023" name="Microbiol. Resour. Announc.">
        <title>Complete Genome Sequence of Imperialibacter roseus strain P4T.</title>
        <authorList>
            <person name="Tizabi D.R."/>
            <person name="Bachvaroff T."/>
            <person name="Hill R.T."/>
        </authorList>
    </citation>
    <scope>NUCLEOTIDE SEQUENCE [LARGE SCALE GENOMIC DNA]</scope>
    <source>
        <strain evidence="1 2">P4T</strain>
    </source>
</reference>
<dbReference type="Proteomes" id="UP001302349">
    <property type="component" value="Chromosome"/>
</dbReference>
<sequence>MSVKPKALLSIRRLLTESELFGFYESLDEAHLNTISSLDEEDHLELVNQYEESLKTLNTMITTFREGRQYSQACIFSSLTKAISHKLANHYEMLSNFEQAQDQVTDLDLDVAK</sequence>
<gene>
    <name evidence="1" type="ORF">RT717_01115</name>
</gene>
<evidence type="ECO:0000313" key="2">
    <source>
        <dbReference type="Proteomes" id="UP001302349"/>
    </source>
</evidence>
<dbReference type="EMBL" id="CP136051">
    <property type="protein sequence ID" value="WOK07220.1"/>
    <property type="molecule type" value="Genomic_DNA"/>
</dbReference>
<protein>
    <submittedName>
        <fullName evidence="1">Uncharacterized protein</fullName>
    </submittedName>
</protein>
<keyword evidence="2" id="KW-1185">Reference proteome</keyword>
<proteinExistence type="predicted"/>
<name>A0ABZ0IS67_9BACT</name>